<gene>
    <name evidence="9" type="ORF">CH357_10630</name>
</gene>
<dbReference type="SUPFAM" id="SSF56954">
    <property type="entry name" value="Outer membrane efflux proteins (OEP)"/>
    <property type="match status" value="1"/>
</dbReference>
<evidence type="ECO:0000256" key="5">
    <source>
        <dbReference type="ARBA" id="ARBA00022692"/>
    </source>
</evidence>
<keyword evidence="4" id="KW-1134">Transmembrane beta strand</keyword>
<dbReference type="AlphaFoldDB" id="A0A2M9XCR8"/>
<evidence type="ECO:0000256" key="8">
    <source>
        <dbReference type="SAM" id="SignalP"/>
    </source>
</evidence>
<evidence type="ECO:0000256" key="4">
    <source>
        <dbReference type="ARBA" id="ARBA00022452"/>
    </source>
</evidence>
<dbReference type="OrthoDB" id="343093at2"/>
<proteinExistence type="inferred from homology"/>
<dbReference type="GO" id="GO:0015562">
    <property type="term" value="F:efflux transmembrane transporter activity"/>
    <property type="evidence" value="ECO:0007669"/>
    <property type="project" value="InterPro"/>
</dbReference>
<comment type="subcellular location">
    <subcellularLocation>
        <location evidence="1">Cell outer membrane</location>
    </subcellularLocation>
</comment>
<dbReference type="RefSeq" id="WP_100706719.1">
    <property type="nucleotide sequence ID" value="NZ_NPDL01000008.1"/>
</dbReference>
<keyword evidence="6" id="KW-0472">Membrane</keyword>
<dbReference type="Gene3D" id="1.20.1600.10">
    <property type="entry name" value="Outer membrane efflux proteins (OEP)"/>
    <property type="match status" value="1"/>
</dbReference>
<dbReference type="PANTHER" id="PTHR30026">
    <property type="entry name" value="OUTER MEMBRANE PROTEIN TOLC"/>
    <property type="match status" value="1"/>
</dbReference>
<keyword evidence="5" id="KW-0812">Transmembrane</keyword>
<dbReference type="GO" id="GO:0015288">
    <property type="term" value="F:porin activity"/>
    <property type="evidence" value="ECO:0007669"/>
    <property type="project" value="TreeGrafter"/>
</dbReference>
<dbReference type="InterPro" id="IPR003423">
    <property type="entry name" value="OMP_efflux"/>
</dbReference>
<dbReference type="InterPro" id="IPR051906">
    <property type="entry name" value="TolC-like"/>
</dbReference>
<dbReference type="Proteomes" id="UP000232196">
    <property type="component" value="Unassembled WGS sequence"/>
</dbReference>
<evidence type="ECO:0000256" key="2">
    <source>
        <dbReference type="ARBA" id="ARBA00007613"/>
    </source>
</evidence>
<evidence type="ECO:0000256" key="6">
    <source>
        <dbReference type="ARBA" id="ARBA00023136"/>
    </source>
</evidence>
<organism evidence="9 10">
    <name type="scientific">Leptospira hartskeerlii</name>
    <dbReference type="NCBI Taxonomy" id="2023177"/>
    <lineage>
        <taxon>Bacteria</taxon>
        <taxon>Pseudomonadati</taxon>
        <taxon>Spirochaetota</taxon>
        <taxon>Spirochaetia</taxon>
        <taxon>Leptospirales</taxon>
        <taxon>Leptospiraceae</taxon>
        <taxon>Leptospira</taxon>
    </lineage>
</organism>
<sequence>MLRPANIPWLRKFYLRLLLVGAFGFPASQFAQELDPSLQNRPRVLKLTLKEAVNYVLANNITVRNAGMEFVKADTAELKNLSQYAWTLVGGFSKTKTNLPLNNNNVLSGTKISNDRVNVGIQKNFQTLTYFSLELSHTRFDADAFETQAAAARLGAVGSYLAAPPQYTDALTVTLGQELLKYSFGQTEKEKQKVLQQNAVIRRDELVNILAQLVVKTLVDYWSLSVYDSQVETFDRLEKNTKNIRDLTVRKRNLGLSEGFEVNQWNSALTQTENSLERARLARSEAERNLIRVLNVDPSSKISGITDLQERVPNDINPTKDYQYALDHRIDLKNLIRQRQIAELELKIKNAEDMPSLKITGSYSTRGQTFLNPQTNYVNPDTGMMSFKYPEKTLNFALSYPLFDTGIQTDIRDAKLKLDILSKQETELRTLIKEELDNRYYAIVAGQELLETANTRKEEAEKFYRGVQARFNQGRFTAVLVKSALDGLIQAELQVAQARINFNVDIIRYELARNSVFEKFGVNVDEIVDTIIKNEVAKAQQATPSNN</sequence>
<comment type="caution">
    <text evidence="9">The sequence shown here is derived from an EMBL/GenBank/DDBJ whole genome shotgun (WGS) entry which is preliminary data.</text>
</comment>
<feature type="signal peptide" evidence="8">
    <location>
        <begin position="1"/>
        <end position="31"/>
    </location>
</feature>
<reference evidence="9 10" key="1">
    <citation type="submission" date="2017-07" db="EMBL/GenBank/DDBJ databases">
        <title>Leptospira spp. isolated from tropical soils.</title>
        <authorList>
            <person name="Thibeaux R."/>
            <person name="Iraola G."/>
            <person name="Ferres I."/>
            <person name="Bierque E."/>
            <person name="Girault D."/>
            <person name="Soupe-Gilbert M.-E."/>
            <person name="Picardeau M."/>
            <person name="Goarant C."/>
        </authorList>
    </citation>
    <scope>NUCLEOTIDE SEQUENCE [LARGE SCALE GENOMIC DNA]</scope>
    <source>
        <strain evidence="9 10">MCA1-C-A1</strain>
    </source>
</reference>
<dbReference type="EMBL" id="NPDN01000005">
    <property type="protein sequence ID" value="PJZ25372.1"/>
    <property type="molecule type" value="Genomic_DNA"/>
</dbReference>
<keyword evidence="3" id="KW-0813">Transport</keyword>
<keyword evidence="7" id="KW-0998">Cell outer membrane</keyword>
<dbReference type="Pfam" id="PF02321">
    <property type="entry name" value="OEP"/>
    <property type="match status" value="1"/>
</dbReference>
<keyword evidence="10" id="KW-1185">Reference proteome</keyword>
<feature type="chain" id="PRO_5014974479" evidence="8">
    <location>
        <begin position="32"/>
        <end position="547"/>
    </location>
</feature>
<keyword evidence="8" id="KW-0732">Signal</keyword>
<evidence type="ECO:0000256" key="7">
    <source>
        <dbReference type="ARBA" id="ARBA00023237"/>
    </source>
</evidence>
<evidence type="ECO:0000256" key="3">
    <source>
        <dbReference type="ARBA" id="ARBA00022448"/>
    </source>
</evidence>
<evidence type="ECO:0000256" key="1">
    <source>
        <dbReference type="ARBA" id="ARBA00004442"/>
    </source>
</evidence>
<evidence type="ECO:0000313" key="9">
    <source>
        <dbReference type="EMBL" id="PJZ25372.1"/>
    </source>
</evidence>
<protein>
    <submittedName>
        <fullName evidence="9">Channel protein TolC</fullName>
    </submittedName>
</protein>
<name>A0A2M9XCR8_9LEPT</name>
<comment type="similarity">
    <text evidence="2">Belongs to the outer membrane factor (OMF) (TC 1.B.17) family.</text>
</comment>
<dbReference type="GO" id="GO:0009279">
    <property type="term" value="C:cell outer membrane"/>
    <property type="evidence" value="ECO:0007669"/>
    <property type="project" value="UniProtKB-SubCell"/>
</dbReference>
<dbReference type="PANTHER" id="PTHR30026:SF20">
    <property type="entry name" value="OUTER MEMBRANE PROTEIN TOLC"/>
    <property type="match status" value="1"/>
</dbReference>
<dbReference type="GO" id="GO:1990281">
    <property type="term" value="C:efflux pump complex"/>
    <property type="evidence" value="ECO:0007669"/>
    <property type="project" value="TreeGrafter"/>
</dbReference>
<evidence type="ECO:0000313" key="10">
    <source>
        <dbReference type="Proteomes" id="UP000232196"/>
    </source>
</evidence>
<accession>A0A2M9XCR8</accession>